<dbReference type="AlphaFoldDB" id="A0AB39T4P5"/>
<dbReference type="EMBL" id="CP163444">
    <property type="protein sequence ID" value="XDQ73623.1"/>
    <property type="molecule type" value="Genomic_DNA"/>
</dbReference>
<feature type="compositionally biased region" description="Low complexity" evidence="1">
    <location>
        <begin position="118"/>
        <end position="127"/>
    </location>
</feature>
<feature type="chain" id="PRO_5044236545" description="Secreted protein" evidence="2">
    <location>
        <begin position="29"/>
        <end position="308"/>
    </location>
</feature>
<accession>A0AB39T4P5</accession>
<evidence type="ECO:0000313" key="3">
    <source>
        <dbReference type="EMBL" id="XDQ73623.1"/>
    </source>
</evidence>
<feature type="compositionally biased region" description="Pro residues" evidence="1">
    <location>
        <begin position="289"/>
        <end position="308"/>
    </location>
</feature>
<name>A0AB39T4P5_9ACTN</name>
<sequence length="308" mass="29866">MRPLATRRLTALAISAAITLGTAGPAFAGEHHPSTAADRAAHAPLPDAAALLAQAEALGDLGSVTTPVTELVTAALKADSGQLSAADVESLKSKIAAAVDQAKATVQAPLPDTPATPPAADLPVTLPVTPPAADLPVKPPAADTPVKPPAADLPVTPPTSDLPVKPPAADLPVKPPAAELPATPPAADLPVKPPATLPVAADAAALADGKAAPADVVSDALASVEKAVAGLLAAVTSGDAGGVVPQVTSTLTSLVNLAVATVLGSGLPAPDLPGLPKLPALPVTAPELPVDPPVAAPELPVKPPLPLG</sequence>
<feature type="region of interest" description="Disordered" evidence="1">
    <location>
        <begin position="108"/>
        <end position="187"/>
    </location>
</feature>
<organism evidence="3">
    <name type="scientific">Streptomyces sp. R44</name>
    <dbReference type="NCBI Taxonomy" id="3238633"/>
    <lineage>
        <taxon>Bacteria</taxon>
        <taxon>Bacillati</taxon>
        <taxon>Actinomycetota</taxon>
        <taxon>Actinomycetes</taxon>
        <taxon>Kitasatosporales</taxon>
        <taxon>Streptomycetaceae</taxon>
        <taxon>Streptomyces</taxon>
    </lineage>
</organism>
<gene>
    <name evidence="3" type="ORF">AB5J54_25300</name>
</gene>
<feature type="signal peptide" evidence="2">
    <location>
        <begin position="1"/>
        <end position="28"/>
    </location>
</feature>
<protein>
    <recommendedName>
        <fullName evidence="4">Secreted protein</fullName>
    </recommendedName>
</protein>
<evidence type="ECO:0008006" key="4">
    <source>
        <dbReference type="Google" id="ProtNLM"/>
    </source>
</evidence>
<reference evidence="3" key="1">
    <citation type="submission" date="2024-07" db="EMBL/GenBank/DDBJ databases">
        <authorList>
            <person name="Yu S.T."/>
        </authorList>
    </citation>
    <scope>NUCLEOTIDE SEQUENCE</scope>
    <source>
        <strain evidence="3">R44</strain>
    </source>
</reference>
<evidence type="ECO:0000256" key="2">
    <source>
        <dbReference type="SAM" id="SignalP"/>
    </source>
</evidence>
<evidence type="ECO:0000256" key="1">
    <source>
        <dbReference type="SAM" id="MobiDB-lite"/>
    </source>
</evidence>
<proteinExistence type="predicted"/>
<keyword evidence="2" id="KW-0732">Signal</keyword>
<dbReference type="RefSeq" id="WP_369146188.1">
    <property type="nucleotide sequence ID" value="NZ_CP163444.1"/>
</dbReference>
<feature type="region of interest" description="Disordered" evidence="1">
    <location>
        <begin position="277"/>
        <end position="308"/>
    </location>
</feature>